<organism evidence="9 10">
    <name type="scientific">Serpentinicella alkaliphila</name>
    <dbReference type="NCBI Taxonomy" id="1734049"/>
    <lineage>
        <taxon>Bacteria</taxon>
        <taxon>Bacillati</taxon>
        <taxon>Bacillota</taxon>
        <taxon>Clostridia</taxon>
        <taxon>Peptostreptococcales</taxon>
        <taxon>Natronincolaceae</taxon>
        <taxon>Serpentinicella</taxon>
    </lineage>
</organism>
<dbReference type="PANTHER" id="PTHR43806:SF65">
    <property type="entry name" value="SERINE PROTEASE APRX"/>
    <property type="match status" value="1"/>
</dbReference>
<dbReference type="InterPro" id="IPR022398">
    <property type="entry name" value="Peptidase_S8_His-AS"/>
</dbReference>
<dbReference type="PRINTS" id="PR00723">
    <property type="entry name" value="SUBTILISIN"/>
</dbReference>
<evidence type="ECO:0000256" key="4">
    <source>
        <dbReference type="ARBA" id="ARBA00022825"/>
    </source>
</evidence>
<dbReference type="PROSITE" id="PS00138">
    <property type="entry name" value="SUBTILASE_SER"/>
    <property type="match status" value="1"/>
</dbReference>
<dbReference type="InterPro" id="IPR023828">
    <property type="entry name" value="Peptidase_S8_Ser-AS"/>
</dbReference>
<dbReference type="RefSeq" id="WP_132848510.1">
    <property type="nucleotide sequence ID" value="NZ_CP058648.1"/>
</dbReference>
<dbReference type="InterPro" id="IPR023827">
    <property type="entry name" value="Peptidase_S8_Asp-AS"/>
</dbReference>
<dbReference type="InterPro" id="IPR036852">
    <property type="entry name" value="Peptidase_S8/S53_dom_sf"/>
</dbReference>
<evidence type="ECO:0000259" key="8">
    <source>
        <dbReference type="Pfam" id="PF00082"/>
    </source>
</evidence>
<dbReference type="PROSITE" id="PS00137">
    <property type="entry name" value="SUBTILASE_HIS"/>
    <property type="match status" value="1"/>
</dbReference>
<dbReference type="EMBL" id="SLYC01000017">
    <property type="protein sequence ID" value="TCQ02269.1"/>
    <property type="molecule type" value="Genomic_DNA"/>
</dbReference>
<proteinExistence type="inferred from homology"/>
<dbReference type="InterPro" id="IPR050131">
    <property type="entry name" value="Peptidase_S8_subtilisin-like"/>
</dbReference>
<dbReference type="InterPro" id="IPR000209">
    <property type="entry name" value="Peptidase_S8/S53_dom"/>
</dbReference>
<dbReference type="Proteomes" id="UP000295504">
    <property type="component" value="Unassembled WGS sequence"/>
</dbReference>
<keyword evidence="4 6" id="KW-0720">Serine protease</keyword>
<evidence type="ECO:0000256" key="7">
    <source>
        <dbReference type="RuleBase" id="RU003355"/>
    </source>
</evidence>
<dbReference type="AlphaFoldDB" id="A0A4R2TX88"/>
<evidence type="ECO:0000256" key="5">
    <source>
        <dbReference type="PIRSR" id="PIRSR615500-1"/>
    </source>
</evidence>
<feature type="domain" description="Peptidase S8/S53" evidence="8">
    <location>
        <begin position="109"/>
        <end position="377"/>
    </location>
</feature>
<gene>
    <name evidence="9" type="ORF">EDD79_101744</name>
</gene>
<name>A0A4R2TX88_9FIRM</name>
<dbReference type="CDD" id="cd07487">
    <property type="entry name" value="Peptidases_S8_1"/>
    <property type="match status" value="1"/>
</dbReference>
<accession>A0A4R2TX88</accession>
<evidence type="ECO:0000313" key="10">
    <source>
        <dbReference type="Proteomes" id="UP000295504"/>
    </source>
</evidence>
<dbReference type="PROSITE" id="PS00136">
    <property type="entry name" value="SUBTILASE_ASP"/>
    <property type="match status" value="1"/>
</dbReference>
<evidence type="ECO:0000256" key="2">
    <source>
        <dbReference type="ARBA" id="ARBA00022670"/>
    </source>
</evidence>
<dbReference type="PANTHER" id="PTHR43806">
    <property type="entry name" value="PEPTIDASE S8"/>
    <property type="match status" value="1"/>
</dbReference>
<keyword evidence="10" id="KW-1185">Reference proteome</keyword>
<dbReference type="OrthoDB" id="9798386at2"/>
<comment type="similarity">
    <text evidence="1 6 7">Belongs to the peptidase S8 family.</text>
</comment>
<feature type="active site" description="Charge relay system" evidence="5 6">
    <location>
        <position position="153"/>
    </location>
</feature>
<dbReference type="Gene3D" id="3.40.50.200">
    <property type="entry name" value="Peptidase S8/S53 domain"/>
    <property type="match status" value="1"/>
</dbReference>
<protein>
    <submittedName>
        <fullName evidence="9">Serine protease AprX</fullName>
    </submittedName>
</protein>
<keyword evidence="2 6" id="KW-0645">Protease</keyword>
<dbReference type="InterPro" id="IPR015500">
    <property type="entry name" value="Peptidase_S8_subtilisin-rel"/>
</dbReference>
<feature type="active site" description="Charge relay system" evidence="5 6">
    <location>
        <position position="118"/>
    </location>
</feature>
<feature type="active site" description="Charge relay system" evidence="5 6">
    <location>
        <position position="329"/>
    </location>
</feature>
<dbReference type="Pfam" id="PF00082">
    <property type="entry name" value="Peptidase_S8"/>
    <property type="match status" value="1"/>
</dbReference>
<dbReference type="GO" id="GO:0006508">
    <property type="term" value="P:proteolysis"/>
    <property type="evidence" value="ECO:0007669"/>
    <property type="project" value="UniProtKB-KW"/>
</dbReference>
<dbReference type="PROSITE" id="PS51892">
    <property type="entry name" value="SUBTILASE"/>
    <property type="match status" value="1"/>
</dbReference>
<evidence type="ECO:0000256" key="6">
    <source>
        <dbReference type="PROSITE-ProRule" id="PRU01240"/>
    </source>
</evidence>
<keyword evidence="3 6" id="KW-0378">Hydrolase</keyword>
<dbReference type="SUPFAM" id="SSF52743">
    <property type="entry name" value="Subtilisin-like"/>
    <property type="match status" value="1"/>
</dbReference>
<evidence type="ECO:0000256" key="1">
    <source>
        <dbReference type="ARBA" id="ARBA00011073"/>
    </source>
</evidence>
<evidence type="ECO:0000313" key="9">
    <source>
        <dbReference type="EMBL" id="TCQ02269.1"/>
    </source>
</evidence>
<comment type="caution">
    <text evidence="9">The sequence shown here is derived from an EMBL/GenBank/DDBJ whole genome shotgun (WGS) entry which is preliminary data.</text>
</comment>
<dbReference type="GO" id="GO:0004252">
    <property type="term" value="F:serine-type endopeptidase activity"/>
    <property type="evidence" value="ECO:0007669"/>
    <property type="project" value="UniProtKB-UniRule"/>
</dbReference>
<reference evidence="9 10" key="1">
    <citation type="submission" date="2019-03" db="EMBL/GenBank/DDBJ databases">
        <title>Genomic Encyclopedia of Type Strains, Phase IV (KMG-IV): sequencing the most valuable type-strain genomes for metagenomic binning, comparative biology and taxonomic classification.</title>
        <authorList>
            <person name="Goeker M."/>
        </authorList>
    </citation>
    <scope>NUCLEOTIDE SEQUENCE [LARGE SCALE GENOMIC DNA]</scope>
    <source>
        <strain evidence="9 10">DSM 100013</strain>
    </source>
</reference>
<evidence type="ECO:0000256" key="3">
    <source>
        <dbReference type="ARBA" id="ARBA00022801"/>
    </source>
</evidence>
<sequence length="428" mass="45836">MIGYRNIYHDSIIDHLRYSNEDYMNVILTTESCGCEDLEQCVAKLGGKIKRKLEIINGVSAYIPTTGIKSASMERAINKVYLDEKVFKLMDVASVSIGADYANGLGLTGKGIGIAVVDTGVYPHHDLVSPYNRIVGFKDFVNNKTSPYDDDGHGTHVAGIVAGNGFSSSGKYMGIAPDANIIGIKVLDGEGSGNISDVIAGIQWAIDNQQRYNIKIINMSLGTRAKTSYKDDPLCRAVEKAINLGLTVCAAAGNSGPKASTINSPATTPNAIVVGASNTKKGAKSPIADFSSRGPTIDELHKPDILAPGVDITSLKNSTNEYQTLSGTSMATPFVSGCCALLYESNPNITPGEIKDLLIRTADNLGTGYSRDVQGYGQINMNKIFANINTKKPVTPKAPEQKTVPRKKILFNNEWFLVIAIVALLLIL</sequence>